<keyword evidence="2" id="KW-1003">Cell membrane</keyword>
<evidence type="ECO:0000256" key="6">
    <source>
        <dbReference type="SAM" id="Coils"/>
    </source>
</evidence>
<dbReference type="EMBL" id="FTOA01000001">
    <property type="protein sequence ID" value="SIS40768.1"/>
    <property type="molecule type" value="Genomic_DNA"/>
</dbReference>
<keyword evidence="3 5" id="KW-0807">Transducer</keyword>
<keyword evidence="12" id="KW-1185">Reference proteome</keyword>
<dbReference type="Pfam" id="PF12729">
    <property type="entry name" value="4HB_MCP_1"/>
    <property type="match status" value="1"/>
</dbReference>
<feature type="transmembrane region" description="Helical" evidence="7">
    <location>
        <begin position="20"/>
        <end position="44"/>
    </location>
</feature>
<keyword evidence="6" id="KW-0175">Coiled coil</keyword>
<reference evidence="11 12" key="1">
    <citation type="submission" date="2017-01" db="EMBL/GenBank/DDBJ databases">
        <authorList>
            <person name="Mah S.A."/>
            <person name="Swanson W.J."/>
            <person name="Moy G.W."/>
            <person name="Vacquier V.D."/>
        </authorList>
    </citation>
    <scope>NUCLEOTIDE SEQUENCE [LARGE SCALE GENOMIC DNA]</scope>
    <source>
        <strain evidence="11 12">DSM 11589</strain>
    </source>
</reference>
<dbReference type="SMART" id="SM00304">
    <property type="entry name" value="HAMP"/>
    <property type="match status" value="1"/>
</dbReference>
<feature type="transmembrane region" description="Helical" evidence="7">
    <location>
        <begin position="200"/>
        <end position="225"/>
    </location>
</feature>
<dbReference type="InterPro" id="IPR003660">
    <property type="entry name" value="HAMP_dom"/>
</dbReference>
<dbReference type="PANTHER" id="PTHR32089">
    <property type="entry name" value="METHYL-ACCEPTING CHEMOTAXIS PROTEIN MCPB"/>
    <property type="match status" value="1"/>
</dbReference>
<dbReference type="Gene3D" id="6.10.340.10">
    <property type="match status" value="1"/>
</dbReference>
<evidence type="ECO:0000256" key="1">
    <source>
        <dbReference type="ARBA" id="ARBA00004429"/>
    </source>
</evidence>
<dbReference type="PANTHER" id="PTHR32089:SF112">
    <property type="entry name" value="LYSOZYME-LIKE PROTEIN-RELATED"/>
    <property type="match status" value="1"/>
</dbReference>
<dbReference type="PROSITE" id="PS50885">
    <property type="entry name" value="HAMP"/>
    <property type="match status" value="1"/>
</dbReference>
<organism evidence="11 12">
    <name type="scientific">Insolitispirillum peregrinum</name>
    <dbReference type="NCBI Taxonomy" id="80876"/>
    <lineage>
        <taxon>Bacteria</taxon>
        <taxon>Pseudomonadati</taxon>
        <taxon>Pseudomonadota</taxon>
        <taxon>Alphaproteobacteria</taxon>
        <taxon>Rhodospirillales</taxon>
        <taxon>Novispirillaceae</taxon>
        <taxon>Insolitispirillum</taxon>
    </lineage>
</organism>
<proteinExistence type="inferred from homology"/>
<evidence type="ECO:0000313" key="11">
    <source>
        <dbReference type="EMBL" id="SIS40768.1"/>
    </source>
</evidence>
<dbReference type="PROSITE" id="PS50111">
    <property type="entry name" value="CHEMOTAXIS_TRANSDUC_2"/>
    <property type="match status" value="1"/>
</dbReference>
<feature type="domain" description="Methyl-accepting transducer" evidence="8">
    <location>
        <begin position="320"/>
        <end position="556"/>
    </location>
</feature>
<feature type="coiled-coil region" evidence="6">
    <location>
        <begin position="272"/>
        <end position="299"/>
    </location>
</feature>
<dbReference type="GO" id="GO:0007165">
    <property type="term" value="P:signal transduction"/>
    <property type="evidence" value="ECO:0007669"/>
    <property type="project" value="UniProtKB-KW"/>
</dbReference>
<feature type="domain" description="HAMP" evidence="10">
    <location>
        <begin position="227"/>
        <end position="280"/>
    </location>
</feature>
<dbReference type="AlphaFoldDB" id="A0A1N7IUK4"/>
<dbReference type="SMART" id="SM00283">
    <property type="entry name" value="MA"/>
    <property type="match status" value="1"/>
</dbReference>
<keyword evidence="7" id="KW-0472">Membrane</keyword>
<evidence type="ECO:0000256" key="2">
    <source>
        <dbReference type="ARBA" id="ARBA00022519"/>
    </source>
</evidence>
<dbReference type="InterPro" id="IPR047347">
    <property type="entry name" value="YvaQ-like_sensor"/>
</dbReference>
<dbReference type="CDD" id="cd06225">
    <property type="entry name" value="HAMP"/>
    <property type="match status" value="1"/>
</dbReference>
<evidence type="ECO:0000313" key="12">
    <source>
        <dbReference type="Proteomes" id="UP000185678"/>
    </source>
</evidence>
<dbReference type="InterPro" id="IPR004089">
    <property type="entry name" value="MCPsignal_dom"/>
</dbReference>
<keyword evidence="7" id="KW-0812">Transmembrane</keyword>
<evidence type="ECO:0000259" key="9">
    <source>
        <dbReference type="PROSITE" id="PS50192"/>
    </source>
</evidence>
<dbReference type="InterPro" id="IPR024478">
    <property type="entry name" value="HlyB_4HB_MCP"/>
</dbReference>
<evidence type="ECO:0000259" key="8">
    <source>
        <dbReference type="PROSITE" id="PS50111"/>
    </source>
</evidence>
<dbReference type="RefSeq" id="WP_076398702.1">
    <property type="nucleotide sequence ID" value="NZ_FTOA01000001.1"/>
</dbReference>
<dbReference type="CDD" id="cd19411">
    <property type="entry name" value="MCP2201-like_sensor"/>
    <property type="match status" value="1"/>
</dbReference>
<comment type="similarity">
    <text evidence="4">Belongs to the methyl-accepting chemotaxis (MCP) protein family.</text>
</comment>
<dbReference type="Pfam" id="PF00015">
    <property type="entry name" value="MCPsignal"/>
    <property type="match status" value="1"/>
</dbReference>
<keyword evidence="7" id="KW-1133">Transmembrane helix</keyword>
<dbReference type="SUPFAM" id="SSF58104">
    <property type="entry name" value="Methyl-accepting chemotaxis protein (MCP) signaling domain"/>
    <property type="match status" value="1"/>
</dbReference>
<dbReference type="STRING" id="80876.SAMN05421779_101630"/>
<evidence type="ECO:0000256" key="7">
    <source>
        <dbReference type="SAM" id="Phobius"/>
    </source>
</evidence>
<dbReference type="GO" id="GO:0005886">
    <property type="term" value="C:plasma membrane"/>
    <property type="evidence" value="ECO:0007669"/>
    <property type="project" value="UniProtKB-SubCell"/>
</dbReference>
<accession>A0A1N7IUK4</accession>
<protein>
    <submittedName>
        <fullName evidence="11">Methyl-accepting chemotaxis protein</fullName>
    </submittedName>
</protein>
<dbReference type="InterPro" id="IPR000727">
    <property type="entry name" value="T_SNARE_dom"/>
</dbReference>
<dbReference type="Gene3D" id="1.10.287.950">
    <property type="entry name" value="Methyl-accepting chemotaxis protein"/>
    <property type="match status" value="1"/>
</dbReference>
<keyword evidence="2" id="KW-0997">Cell inner membrane</keyword>
<dbReference type="PROSITE" id="PS50192">
    <property type="entry name" value="T_SNARE"/>
    <property type="match status" value="1"/>
</dbReference>
<sequence length="576" mass="61500">MSAHSQLSPTPPSNGRSLSIASRQVIGFSAILLLMILLTIIAALKVNIISGNLGTMIDVNSVKQRHAINFRGSVHDRSIAIRDVVLLEDQTELQRTLADIERLSGFYKQASTAMDDLFGKMSDISPQERQMYAAIKETEAKALPLITTVINSRKSGDMATATNTLHTVRPIFVEWLARINAFIDLQESKNQTLSHETREVASAFVTLMIIMCAVAVAVGASFAWWNIRSVRPLRAATTAMLRLADGDLQADVPHASSKDEVGDIVQALEIFKANAVERAAMLAREAQEAEQQVQRARRMATLTSDFEQTISGLLTAVNGSVTALGGTARSLDNSANQTSRQAEAAAEATQAASRNADSVAAATEELNRSIVAIAEQVQESTDVATRAEQQARQTNSTMTGLSDAAVKIGEVVQLINDIASQTNLLALNATIEAARAGEAGKGFAVVANEVKALATQTARATEEITRHITSVQAEAQAAVSATREIASTIERVGEIAQSISFAVQQQGSATQEISHNITEAARGTAEVSSNVQAVLQAAQETNESSEEVSGAARDLNQKADALNTSVVQFLQQIRTV</sequence>
<dbReference type="OrthoDB" id="3378718at2"/>
<comment type="subcellular location">
    <subcellularLocation>
        <location evidence="1">Cell inner membrane</location>
        <topology evidence="1">Multi-pass membrane protein</topology>
    </subcellularLocation>
</comment>
<feature type="domain" description="T-SNARE coiled-coil homology" evidence="9">
    <location>
        <begin position="472"/>
        <end position="534"/>
    </location>
</feature>
<dbReference type="Proteomes" id="UP000185678">
    <property type="component" value="Unassembled WGS sequence"/>
</dbReference>
<evidence type="ECO:0000256" key="5">
    <source>
        <dbReference type="PROSITE-ProRule" id="PRU00284"/>
    </source>
</evidence>
<dbReference type="Pfam" id="PF00672">
    <property type="entry name" value="HAMP"/>
    <property type="match status" value="1"/>
</dbReference>
<name>A0A1N7IUK4_9PROT</name>
<evidence type="ECO:0000259" key="10">
    <source>
        <dbReference type="PROSITE" id="PS50885"/>
    </source>
</evidence>
<evidence type="ECO:0000256" key="3">
    <source>
        <dbReference type="ARBA" id="ARBA00023224"/>
    </source>
</evidence>
<gene>
    <name evidence="11" type="ORF">SAMN05421779_101630</name>
</gene>
<evidence type="ECO:0000256" key="4">
    <source>
        <dbReference type="ARBA" id="ARBA00029447"/>
    </source>
</evidence>